<keyword evidence="8" id="KW-1185">Reference proteome</keyword>
<evidence type="ECO:0000313" key="9">
    <source>
        <dbReference type="WBParaSite" id="PSAMB.scaffold17404size1131.g37267.t1"/>
    </source>
</evidence>
<evidence type="ECO:0000256" key="5">
    <source>
        <dbReference type="ARBA" id="ARBA00034769"/>
    </source>
</evidence>
<evidence type="ECO:0000256" key="7">
    <source>
        <dbReference type="SAM" id="MobiDB-lite"/>
    </source>
</evidence>
<keyword evidence="3" id="KW-1133">Transmembrane helix</keyword>
<keyword evidence="6" id="KW-0813">Transport</keyword>
<dbReference type="Proteomes" id="UP000887566">
    <property type="component" value="Unplaced"/>
</dbReference>
<keyword evidence="6" id="KW-1003">Cell membrane</keyword>
<organism evidence="8 9">
    <name type="scientific">Plectus sambesii</name>
    <dbReference type="NCBI Taxonomy" id="2011161"/>
    <lineage>
        <taxon>Eukaryota</taxon>
        <taxon>Metazoa</taxon>
        <taxon>Ecdysozoa</taxon>
        <taxon>Nematoda</taxon>
        <taxon>Chromadorea</taxon>
        <taxon>Plectida</taxon>
        <taxon>Plectina</taxon>
        <taxon>Plectoidea</taxon>
        <taxon>Plectidae</taxon>
        <taxon>Plectus</taxon>
    </lineage>
</organism>
<evidence type="ECO:0000256" key="3">
    <source>
        <dbReference type="ARBA" id="ARBA00022989"/>
    </source>
</evidence>
<keyword evidence="6" id="KW-0868">Chloride</keyword>
<dbReference type="WBParaSite" id="PSAMB.scaffold17404size1131.g37267.t1">
    <property type="protein sequence ID" value="PSAMB.scaffold17404size1131.g37267.t1"/>
    <property type="gene ID" value="PSAMB.scaffold17404size1131.g37267"/>
</dbReference>
<keyword evidence="2" id="KW-0812">Transmembrane</keyword>
<evidence type="ECO:0000256" key="6">
    <source>
        <dbReference type="RuleBase" id="RU363126"/>
    </source>
</evidence>
<evidence type="ECO:0000256" key="4">
    <source>
        <dbReference type="ARBA" id="ARBA00023136"/>
    </source>
</evidence>
<dbReference type="PANTHER" id="PTHR10736">
    <property type="entry name" value="BESTROPHIN"/>
    <property type="match status" value="1"/>
</dbReference>
<dbReference type="InterPro" id="IPR000615">
    <property type="entry name" value="Bestrophin"/>
</dbReference>
<keyword evidence="6" id="KW-0407">Ion channel</keyword>
<reference evidence="9" key="1">
    <citation type="submission" date="2022-11" db="UniProtKB">
        <authorList>
            <consortium name="WormBaseParasite"/>
        </authorList>
    </citation>
    <scope>IDENTIFICATION</scope>
</reference>
<dbReference type="GO" id="GO:0005254">
    <property type="term" value="F:chloride channel activity"/>
    <property type="evidence" value="ECO:0007669"/>
    <property type="project" value="UniProtKB-KW"/>
</dbReference>
<dbReference type="GO" id="GO:0005886">
    <property type="term" value="C:plasma membrane"/>
    <property type="evidence" value="ECO:0007669"/>
    <property type="project" value="UniProtKB-SubCell"/>
</dbReference>
<dbReference type="PANTHER" id="PTHR10736:SF0">
    <property type="entry name" value="BESTROPHIN HOMOLOG"/>
    <property type="match status" value="1"/>
</dbReference>
<dbReference type="AlphaFoldDB" id="A0A914VBH1"/>
<evidence type="ECO:0000313" key="8">
    <source>
        <dbReference type="Proteomes" id="UP000887566"/>
    </source>
</evidence>
<feature type="region of interest" description="Disordered" evidence="7">
    <location>
        <begin position="93"/>
        <end position="112"/>
    </location>
</feature>
<sequence length="167" mass="18439">MGWMKVAEALLNPFGNDEDDFEVNYLLDRNLQVGMTIVDNAIGTLPAQEKDQFWHEKQATPLYSEEMADVPVNPAVGSATEIPVPEKDTLMVQRTDVPSSRKSSRQPSGVGDFLRSITSFGRRSSPLGDRFKNMTLADTEKGTAFATADKDLSFAKTLPSKLNELVQ</sequence>
<evidence type="ECO:0000256" key="2">
    <source>
        <dbReference type="ARBA" id="ARBA00022692"/>
    </source>
</evidence>
<feature type="compositionally biased region" description="Polar residues" evidence="7">
    <location>
        <begin position="96"/>
        <end position="107"/>
    </location>
</feature>
<protein>
    <recommendedName>
        <fullName evidence="6">Bestrophin homolog</fullName>
    </recommendedName>
</protein>
<dbReference type="Pfam" id="PF01062">
    <property type="entry name" value="Bestrophin"/>
    <property type="match status" value="1"/>
</dbReference>
<keyword evidence="4" id="KW-0472">Membrane</keyword>
<comment type="similarity">
    <text evidence="5 6">Belongs to the anion channel-forming bestrophin (TC 1.A.46) family. Calcium-sensitive chloride channel subfamily.</text>
</comment>
<keyword evidence="6" id="KW-0406">Ion transport</keyword>
<comment type="function">
    <text evidence="6">Forms chloride channels.</text>
</comment>
<dbReference type="InterPro" id="IPR021134">
    <property type="entry name" value="Bestrophin-like"/>
</dbReference>
<proteinExistence type="inferred from homology"/>
<dbReference type="GO" id="GO:0034707">
    <property type="term" value="C:chloride channel complex"/>
    <property type="evidence" value="ECO:0007669"/>
    <property type="project" value="UniProtKB-KW"/>
</dbReference>
<keyword evidence="6" id="KW-0869">Chloride channel</keyword>
<evidence type="ECO:0000256" key="1">
    <source>
        <dbReference type="ARBA" id="ARBA00004370"/>
    </source>
</evidence>
<accession>A0A914VBH1</accession>
<name>A0A914VBH1_9BILA</name>
<comment type="subcellular location">
    <subcellularLocation>
        <location evidence="6">Cell membrane</location>
        <topology evidence="6">Multi-pass membrane protein</topology>
    </subcellularLocation>
    <subcellularLocation>
        <location evidence="1">Membrane</location>
    </subcellularLocation>
</comment>